<sequence length="155" mass="17511">MNLSGLSSLSNNLTSCGRTESQLEQDSSGNSQGWKYVTVKVGDTVYTYIVIGKNMKVLIGSTSDDEDKDKKSAGDKKDANHSDKLNEAKQSDDNKLGIEKNNFLMDHRMLGLTGFYQKKLREMMKNMEDQIAYNKIDYVDTKKKFESNKDESESN</sequence>
<dbReference type="RefSeq" id="WP_084578501.1">
    <property type="nucleotide sequence ID" value="NZ_CP155572.1"/>
</dbReference>
<evidence type="ECO:0000256" key="1">
    <source>
        <dbReference type="SAM" id="MobiDB-lite"/>
    </source>
</evidence>
<accession>A0A1W2F3F3</accession>
<organism evidence="2 3">
    <name type="scientific">Sporomusa malonica</name>
    <dbReference type="NCBI Taxonomy" id="112901"/>
    <lineage>
        <taxon>Bacteria</taxon>
        <taxon>Bacillati</taxon>
        <taxon>Bacillota</taxon>
        <taxon>Negativicutes</taxon>
        <taxon>Selenomonadales</taxon>
        <taxon>Sporomusaceae</taxon>
        <taxon>Sporomusa</taxon>
    </lineage>
</organism>
<dbReference type="OrthoDB" id="1684711at2"/>
<evidence type="ECO:0000313" key="2">
    <source>
        <dbReference type="EMBL" id="SMD16464.1"/>
    </source>
</evidence>
<protein>
    <submittedName>
        <fullName evidence="2">Uncharacterized protein</fullName>
    </submittedName>
</protein>
<gene>
    <name evidence="2" type="ORF">SAMN04488500_1437</name>
</gene>
<name>A0A1W2F3F3_9FIRM</name>
<keyword evidence="3" id="KW-1185">Reference proteome</keyword>
<dbReference type="EMBL" id="FWXI01000043">
    <property type="protein sequence ID" value="SMD16464.1"/>
    <property type="molecule type" value="Genomic_DNA"/>
</dbReference>
<dbReference type="AlphaFoldDB" id="A0A1W2F3F3"/>
<reference evidence="2 3" key="1">
    <citation type="submission" date="2017-04" db="EMBL/GenBank/DDBJ databases">
        <authorList>
            <person name="Afonso C.L."/>
            <person name="Miller P.J."/>
            <person name="Scott M.A."/>
            <person name="Spackman E."/>
            <person name="Goraichik I."/>
            <person name="Dimitrov K.M."/>
            <person name="Suarez D.L."/>
            <person name="Swayne D.E."/>
        </authorList>
    </citation>
    <scope>NUCLEOTIDE SEQUENCE [LARGE SCALE GENOMIC DNA]</scope>
    <source>
        <strain evidence="2 3">DSM 5090</strain>
    </source>
</reference>
<feature type="region of interest" description="Disordered" evidence="1">
    <location>
        <begin position="61"/>
        <end position="96"/>
    </location>
</feature>
<proteinExistence type="predicted"/>
<evidence type="ECO:0000313" key="3">
    <source>
        <dbReference type="Proteomes" id="UP000192738"/>
    </source>
</evidence>
<feature type="compositionally biased region" description="Basic and acidic residues" evidence="1">
    <location>
        <begin position="68"/>
        <end position="96"/>
    </location>
</feature>
<dbReference type="Proteomes" id="UP000192738">
    <property type="component" value="Unassembled WGS sequence"/>
</dbReference>